<dbReference type="RefSeq" id="WP_170120408.1">
    <property type="nucleotide sequence ID" value="NZ_QKZV01000004.1"/>
</dbReference>
<keyword evidence="1" id="KW-1133">Transmembrane helix</keyword>
<protein>
    <submittedName>
        <fullName evidence="3">GT2 family glycosyltransferase</fullName>
    </submittedName>
</protein>
<feature type="transmembrane region" description="Helical" evidence="1">
    <location>
        <begin position="532"/>
        <end position="550"/>
    </location>
</feature>
<dbReference type="Proteomes" id="UP000249720">
    <property type="component" value="Unassembled WGS sequence"/>
</dbReference>
<dbReference type="GO" id="GO:0016740">
    <property type="term" value="F:transferase activity"/>
    <property type="evidence" value="ECO:0007669"/>
    <property type="project" value="UniProtKB-KW"/>
</dbReference>
<proteinExistence type="predicted"/>
<feature type="transmembrane region" description="Helical" evidence="1">
    <location>
        <begin position="353"/>
        <end position="371"/>
    </location>
</feature>
<dbReference type="SUPFAM" id="SSF53448">
    <property type="entry name" value="Nucleotide-diphospho-sugar transferases"/>
    <property type="match status" value="1"/>
</dbReference>
<evidence type="ECO:0000256" key="1">
    <source>
        <dbReference type="SAM" id="Phobius"/>
    </source>
</evidence>
<dbReference type="EMBL" id="QKZV01000004">
    <property type="protein sequence ID" value="PZX62937.1"/>
    <property type="molecule type" value="Genomic_DNA"/>
</dbReference>
<feature type="transmembrane region" description="Helical" evidence="1">
    <location>
        <begin position="288"/>
        <end position="308"/>
    </location>
</feature>
<evidence type="ECO:0000313" key="4">
    <source>
        <dbReference type="Proteomes" id="UP000249720"/>
    </source>
</evidence>
<dbReference type="PANTHER" id="PTHR43179">
    <property type="entry name" value="RHAMNOSYLTRANSFERASE WBBL"/>
    <property type="match status" value="1"/>
</dbReference>
<gene>
    <name evidence="3" type="ORF">LX80_01632</name>
</gene>
<dbReference type="Pfam" id="PF00535">
    <property type="entry name" value="Glycos_transf_2"/>
    <property type="match status" value="1"/>
</dbReference>
<evidence type="ECO:0000259" key="2">
    <source>
        <dbReference type="Pfam" id="PF00535"/>
    </source>
</evidence>
<comment type="caution">
    <text evidence="3">The sequence shown here is derived from an EMBL/GenBank/DDBJ whole genome shotgun (WGS) entry which is preliminary data.</text>
</comment>
<keyword evidence="1" id="KW-0812">Transmembrane</keyword>
<feature type="transmembrane region" description="Helical" evidence="1">
    <location>
        <begin position="320"/>
        <end position="341"/>
    </location>
</feature>
<dbReference type="InterPro" id="IPR029044">
    <property type="entry name" value="Nucleotide-diphossugar_trans"/>
</dbReference>
<sequence>MQLSVIIVSYNVQHFLAQCLLSVQNALKTIPSEIIVVDNASTDETVSALQPLFPNVQWMCNTTNEGFSKACNRAAALAKGEYFIFLNPDTLVPPSFFISLLNFANKCANCGAIGVKMIDGAGNFLPESKRSFPTPLAAFFKLCGLAALFPRSAYFNQYALGQLHENDIHTVSVLSGACMLVPQKVFKSIQGFDEAFFMYGEDIDLSYRIEQAGYNNYYLGTCCLIHFKGESKPTAHLQHVQQFYGAMRIFVQKHYKGTKAFLMRVILQFAIFFAAVTSSLLKPVQKHYLMLIDAVVVIAANVFAILGWKYMAHNGLPFNTYFVTPAPMVYAGIFIFVLWMGGLYDGKYKLSQTIISGLLALIILLAFYALLAESIRFSRGVVILSGVLALFGIVLLRTIFKPYQNNMSLIDSSSIVIGNQEAQIALKNLLPQANDVIDAFQEMNAEDFLKNSKTIASLRLRLPLIFCWDEEISLEWIIEQMQLNKNKYVYRFFNSTTQSIISSSNKWQKGNVVSALPIYAICRAEQKRMKRLLDVIFALFWLAMFEIIIWRKQGQKLLTNAFLVLQGKKTWIGYAGNNPNLPNLLPGILNTIGNNSSQPLTLPPTLIQKQDEWYALHYEWPNDIIFMYQHLNALFKNA</sequence>
<feature type="domain" description="Glycosyltransferase 2-like" evidence="2">
    <location>
        <begin position="4"/>
        <end position="147"/>
    </location>
</feature>
<accession>A0A2W7S6S0</accession>
<feature type="transmembrane region" description="Helical" evidence="1">
    <location>
        <begin position="261"/>
        <end position="281"/>
    </location>
</feature>
<dbReference type="CDD" id="cd04186">
    <property type="entry name" value="GT_2_like_c"/>
    <property type="match status" value="1"/>
</dbReference>
<feature type="transmembrane region" description="Helical" evidence="1">
    <location>
        <begin position="377"/>
        <end position="400"/>
    </location>
</feature>
<keyword evidence="4" id="KW-1185">Reference proteome</keyword>
<dbReference type="AlphaFoldDB" id="A0A2W7S6S0"/>
<keyword evidence="3" id="KW-0808">Transferase</keyword>
<evidence type="ECO:0000313" key="3">
    <source>
        <dbReference type="EMBL" id="PZX62937.1"/>
    </source>
</evidence>
<organism evidence="3 4">
    <name type="scientific">Hydrotalea sandarakina</name>
    <dbReference type="NCBI Taxonomy" id="1004304"/>
    <lineage>
        <taxon>Bacteria</taxon>
        <taxon>Pseudomonadati</taxon>
        <taxon>Bacteroidota</taxon>
        <taxon>Chitinophagia</taxon>
        <taxon>Chitinophagales</taxon>
        <taxon>Chitinophagaceae</taxon>
        <taxon>Hydrotalea</taxon>
    </lineage>
</organism>
<dbReference type="Gene3D" id="3.90.550.10">
    <property type="entry name" value="Spore Coat Polysaccharide Biosynthesis Protein SpsA, Chain A"/>
    <property type="match status" value="1"/>
</dbReference>
<keyword evidence="1" id="KW-0472">Membrane</keyword>
<reference evidence="3 4" key="1">
    <citation type="submission" date="2018-06" db="EMBL/GenBank/DDBJ databases">
        <title>Genomic Encyclopedia of Archaeal and Bacterial Type Strains, Phase II (KMG-II): from individual species to whole genera.</title>
        <authorList>
            <person name="Goeker M."/>
        </authorList>
    </citation>
    <scope>NUCLEOTIDE SEQUENCE [LARGE SCALE GENOMIC DNA]</scope>
    <source>
        <strain evidence="3 4">DSM 23241</strain>
    </source>
</reference>
<dbReference type="InterPro" id="IPR001173">
    <property type="entry name" value="Glyco_trans_2-like"/>
</dbReference>
<dbReference type="PANTHER" id="PTHR43179:SF7">
    <property type="entry name" value="RHAMNOSYLTRANSFERASE WBBL"/>
    <property type="match status" value="1"/>
</dbReference>
<name>A0A2W7S6S0_9BACT</name>